<evidence type="ECO:0000313" key="1">
    <source>
        <dbReference type="EMBL" id="JAH04355.1"/>
    </source>
</evidence>
<organism evidence="1">
    <name type="scientific">Anguilla anguilla</name>
    <name type="common">European freshwater eel</name>
    <name type="synonym">Muraena anguilla</name>
    <dbReference type="NCBI Taxonomy" id="7936"/>
    <lineage>
        <taxon>Eukaryota</taxon>
        <taxon>Metazoa</taxon>
        <taxon>Chordata</taxon>
        <taxon>Craniata</taxon>
        <taxon>Vertebrata</taxon>
        <taxon>Euteleostomi</taxon>
        <taxon>Actinopterygii</taxon>
        <taxon>Neopterygii</taxon>
        <taxon>Teleostei</taxon>
        <taxon>Anguilliformes</taxon>
        <taxon>Anguillidae</taxon>
        <taxon>Anguilla</taxon>
    </lineage>
</organism>
<reference evidence="1" key="1">
    <citation type="submission" date="2014-11" db="EMBL/GenBank/DDBJ databases">
        <authorList>
            <person name="Amaro Gonzalez C."/>
        </authorList>
    </citation>
    <scope>NUCLEOTIDE SEQUENCE</scope>
</reference>
<protein>
    <submittedName>
        <fullName evidence="1">Uncharacterized protein</fullName>
    </submittedName>
</protein>
<dbReference type="EMBL" id="GBXM01102802">
    <property type="protein sequence ID" value="JAH05775.1"/>
    <property type="molecule type" value="Transcribed_RNA"/>
</dbReference>
<name>A0A0E9PJW0_ANGAN</name>
<proteinExistence type="predicted"/>
<reference evidence="1" key="2">
    <citation type="journal article" date="2015" name="Fish Shellfish Immunol.">
        <title>Early steps in the European eel (Anguilla anguilla)-Vibrio vulnificus interaction in the gills: Role of the RtxA13 toxin.</title>
        <authorList>
            <person name="Callol A."/>
            <person name="Pajuelo D."/>
            <person name="Ebbesson L."/>
            <person name="Teles M."/>
            <person name="MacKenzie S."/>
            <person name="Amaro C."/>
        </authorList>
    </citation>
    <scope>NUCLEOTIDE SEQUENCE</scope>
</reference>
<dbReference type="AlphaFoldDB" id="A0A0E9PJW0"/>
<accession>A0A0E9PJW0</accession>
<sequence>MTIHLLKQTLSKSDKLYLSAKSSLAQGLLPQSSWMVRRTKTIRSGWMITIISNMWPC</sequence>
<dbReference type="EMBL" id="GBXM01104222">
    <property type="protein sequence ID" value="JAH04355.1"/>
    <property type="molecule type" value="Transcribed_RNA"/>
</dbReference>